<protein>
    <submittedName>
        <fullName evidence="14">ABC transporter ATP-binding protein</fullName>
    </submittedName>
</protein>
<keyword evidence="5 11" id="KW-0812">Transmembrane</keyword>
<proteinExistence type="inferred from homology"/>
<dbReference type="SUPFAM" id="SSF90123">
    <property type="entry name" value="ABC transporter transmembrane region"/>
    <property type="match status" value="1"/>
</dbReference>
<dbReference type="EMBL" id="RSEB01000001">
    <property type="protein sequence ID" value="RRS01268.1"/>
    <property type="molecule type" value="Genomic_DNA"/>
</dbReference>
<dbReference type="OrthoDB" id="9806127at2"/>
<gene>
    <name evidence="14" type="ORF">EIW28_00335</name>
</gene>
<keyword evidence="15" id="KW-1185">Reference proteome</keyword>
<dbReference type="Gene3D" id="1.20.1560.10">
    <property type="entry name" value="ABC transporter type 1, transmembrane domain"/>
    <property type="match status" value="1"/>
</dbReference>
<feature type="domain" description="ABC transmembrane type-1" evidence="13">
    <location>
        <begin position="23"/>
        <end position="297"/>
    </location>
</feature>
<comment type="similarity">
    <text evidence="10">Belongs to the ABC transporter superfamily. Siderophore-Fe(3+) uptake transporter (SIUT) (TC 3.A.1.21) family.</text>
</comment>
<evidence type="ECO:0000256" key="5">
    <source>
        <dbReference type="ARBA" id="ARBA00022692"/>
    </source>
</evidence>
<evidence type="ECO:0000256" key="9">
    <source>
        <dbReference type="ARBA" id="ARBA00023136"/>
    </source>
</evidence>
<keyword evidence="7 14" id="KW-0067">ATP-binding</keyword>
<evidence type="ECO:0000256" key="10">
    <source>
        <dbReference type="ARBA" id="ARBA00023455"/>
    </source>
</evidence>
<evidence type="ECO:0000259" key="13">
    <source>
        <dbReference type="PROSITE" id="PS50929"/>
    </source>
</evidence>
<reference evidence="14 15" key="1">
    <citation type="submission" date="2018-12" db="EMBL/GenBank/DDBJ databases">
        <title>Glycomyces sp. YIM 121974 draft genome.</title>
        <authorList>
            <person name="Li Q."/>
        </authorList>
    </citation>
    <scope>NUCLEOTIDE SEQUENCE [LARGE SCALE GENOMIC DNA]</scope>
    <source>
        <strain evidence="14 15">YIM 121974</strain>
    </source>
</reference>
<dbReference type="Pfam" id="PF00664">
    <property type="entry name" value="ABC_membrane"/>
    <property type="match status" value="1"/>
</dbReference>
<name>A0A426V365_9ACTN</name>
<dbReference type="GO" id="GO:0140359">
    <property type="term" value="F:ABC-type transporter activity"/>
    <property type="evidence" value="ECO:0007669"/>
    <property type="project" value="InterPro"/>
</dbReference>
<feature type="transmembrane region" description="Helical" evidence="11">
    <location>
        <begin position="274"/>
        <end position="297"/>
    </location>
</feature>
<comment type="subcellular location">
    <subcellularLocation>
        <location evidence="1">Cell inner membrane</location>
        <topology evidence="1">Multi-pass membrane protein</topology>
    </subcellularLocation>
</comment>
<dbReference type="RefSeq" id="WP_125245746.1">
    <property type="nucleotide sequence ID" value="NZ_RSEB01000001.1"/>
</dbReference>
<evidence type="ECO:0000256" key="7">
    <source>
        <dbReference type="ARBA" id="ARBA00022840"/>
    </source>
</evidence>
<dbReference type="PROSITE" id="PS50929">
    <property type="entry name" value="ABC_TM1F"/>
    <property type="match status" value="1"/>
</dbReference>
<evidence type="ECO:0000256" key="4">
    <source>
        <dbReference type="ARBA" id="ARBA00022519"/>
    </source>
</evidence>
<dbReference type="GO" id="GO:0016887">
    <property type="term" value="F:ATP hydrolysis activity"/>
    <property type="evidence" value="ECO:0007669"/>
    <property type="project" value="InterPro"/>
</dbReference>
<dbReference type="InterPro" id="IPR036640">
    <property type="entry name" value="ABC1_TM_sf"/>
</dbReference>
<keyword evidence="8 11" id="KW-1133">Transmembrane helix</keyword>
<accession>A0A426V365</accession>
<evidence type="ECO:0000259" key="12">
    <source>
        <dbReference type="PROSITE" id="PS50893"/>
    </source>
</evidence>
<dbReference type="Proteomes" id="UP000277256">
    <property type="component" value="Unassembled WGS sequence"/>
</dbReference>
<feature type="transmembrane region" description="Helical" evidence="11">
    <location>
        <begin position="53"/>
        <end position="70"/>
    </location>
</feature>
<dbReference type="InterPro" id="IPR003593">
    <property type="entry name" value="AAA+_ATPase"/>
</dbReference>
<dbReference type="SMART" id="SM00382">
    <property type="entry name" value="AAA"/>
    <property type="match status" value="1"/>
</dbReference>
<keyword evidence="6" id="KW-0547">Nucleotide-binding</keyword>
<feature type="domain" description="ABC transporter" evidence="12">
    <location>
        <begin position="333"/>
        <end position="567"/>
    </location>
</feature>
<dbReference type="PROSITE" id="PS00211">
    <property type="entry name" value="ABC_TRANSPORTER_1"/>
    <property type="match status" value="1"/>
</dbReference>
<organism evidence="14 15">
    <name type="scientific">Glycomyces terrestris</name>
    <dbReference type="NCBI Taxonomy" id="2493553"/>
    <lineage>
        <taxon>Bacteria</taxon>
        <taxon>Bacillati</taxon>
        <taxon>Actinomycetota</taxon>
        <taxon>Actinomycetes</taxon>
        <taxon>Glycomycetales</taxon>
        <taxon>Glycomycetaceae</taxon>
        <taxon>Glycomyces</taxon>
    </lineage>
</organism>
<dbReference type="AlphaFoldDB" id="A0A426V365"/>
<feature type="transmembrane region" description="Helical" evidence="11">
    <location>
        <begin position="20"/>
        <end position="41"/>
    </location>
</feature>
<dbReference type="GO" id="GO:0005524">
    <property type="term" value="F:ATP binding"/>
    <property type="evidence" value="ECO:0007669"/>
    <property type="project" value="UniProtKB-KW"/>
</dbReference>
<dbReference type="Gene3D" id="3.40.50.300">
    <property type="entry name" value="P-loop containing nucleotide triphosphate hydrolases"/>
    <property type="match status" value="1"/>
</dbReference>
<dbReference type="InterPro" id="IPR017871">
    <property type="entry name" value="ABC_transporter-like_CS"/>
</dbReference>
<evidence type="ECO:0000256" key="8">
    <source>
        <dbReference type="ARBA" id="ARBA00022989"/>
    </source>
</evidence>
<keyword evidence="4" id="KW-0997">Cell inner membrane</keyword>
<dbReference type="FunFam" id="3.40.50.300:FF:000221">
    <property type="entry name" value="Multidrug ABC transporter ATP-binding protein"/>
    <property type="match status" value="1"/>
</dbReference>
<evidence type="ECO:0000256" key="1">
    <source>
        <dbReference type="ARBA" id="ARBA00004429"/>
    </source>
</evidence>
<keyword evidence="3" id="KW-1003">Cell membrane</keyword>
<dbReference type="PROSITE" id="PS50893">
    <property type="entry name" value="ABC_TRANSPORTER_2"/>
    <property type="match status" value="1"/>
</dbReference>
<dbReference type="InterPro" id="IPR003439">
    <property type="entry name" value="ABC_transporter-like_ATP-bd"/>
</dbReference>
<evidence type="ECO:0000313" key="15">
    <source>
        <dbReference type="Proteomes" id="UP000277256"/>
    </source>
</evidence>
<dbReference type="SUPFAM" id="SSF52540">
    <property type="entry name" value="P-loop containing nucleoside triphosphate hydrolases"/>
    <property type="match status" value="1"/>
</dbReference>
<dbReference type="Pfam" id="PF00005">
    <property type="entry name" value="ABC_tran"/>
    <property type="match status" value="1"/>
</dbReference>
<dbReference type="PANTHER" id="PTHR24221">
    <property type="entry name" value="ATP-BINDING CASSETTE SUB-FAMILY B"/>
    <property type="match status" value="1"/>
</dbReference>
<dbReference type="InterPro" id="IPR011527">
    <property type="entry name" value="ABC1_TM_dom"/>
</dbReference>
<dbReference type="GO" id="GO:0005886">
    <property type="term" value="C:plasma membrane"/>
    <property type="evidence" value="ECO:0007669"/>
    <property type="project" value="UniProtKB-SubCell"/>
</dbReference>
<evidence type="ECO:0000256" key="3">
    <source>
        <dbReference type="ARBA" id="ARBA00022475"/>
    </source>
</evidence>
<evidence type="ECO:0000256" key="6">
    <source>
        <dbReference type="ARBA" id="ARBA00022741"/>
    </source>
</evidence>
<dbReference type="PANTHER" id="PTHR24221:SF654">
    <property type="entry name" value="ATP-BINDING CASSETTE SUB-FAMILY B MEMBER 6"/>
    <property type="match status" value="1"/>
</dbReference>
<comment type="caution">
    <text evidence="14">The sequence shown here is derived from an EMBL/GenBank/DDBJ whole genome shotgun (WGS) entry which is preliminary data.</text>
</comment>
<evidence type="ECO:0000256" key="11">
    <source>
        <dbReference type="SAM" id="Phobius"/>
    </source>
</evidence>
<keyword evidence="9 11" id="KW-0472">Membrane</keyword>
<feature type="transmembrane region" description="Helical" evidence="11">
    <location>
        <begin position="242"/>
        <end position="268"/>
    </location>
</feature>
<keyword evidence="2" id="KW-0813">Transport</keyword>
<evidence type="ECO:0000256" key="2">
    <source>
        <dbReference type="ARBA" id="ARBA00022448"/>
    </source>
</evidence>
<dbReference type="InterPro" id="IPR039421">
    <property type="entry name" value="Type_1_exporter"/>
</dbReference>
<evidence type="ECO:0000313" key="14">
    <source>
        <dbReference type="EMBL" id="RRS01268.1"/>
    </source>
</evidence>
<sequence length="575" mass="59812">MIERLLRLWPHEAEMRRLTAGYAVAGALQGALLLSLVPLLRALLAEPVKAGEAAGWLGLVLGLGAVYLAAQARIKAIGYRTANRVMRDLQHRMGEHLRLLPLGWFVGNASGRLARTVAQSTPSAAGTVSHLWPELVSAVATPLTVVVGVFAVDWRMGLAFLAAVPLAVGVLRRSGPVVRETQAAMDAASAEAAGRAIEFAQAQPVLRSTGRTLAGFAPLERALEEQRRTFRRALTLHTLPQFAYTAVVQLGFTAVLLTGVLLVSGGAVPVADGIALLVLAARFVEPLAVVANLFGAIRVAEVAVDRVGEILEARPLPESEAPVEPARGAGMAVELDSVDFAYEGAPVLAGLSLSVPAGGSCALVGPSGAGKTTVLRLVARFWDADGGAVRLGGVDVRAVSTPTLMDSVAIVFQDTYLFDGTIEENLRLAAPGAGAAELRSAAAAARLDEVVDRLPDGWATRVGEGGASVSGGERQRVAIARALLKDAPVVLLDEATAALDAENEAAVAAGMRALSAQGKTVIAVAHRLSTITGLDRIAFVEGGRVVEHGSHEELLRLGGRYAAFWAHRSAGAETG</sequence>
<dbReference type="InterPro" id="IPR027417">
    <property type="entry name" value="P-loop_NTPase"/>
</dbReference>